<sequence length="266" mass="30667">MNLVVDLVIRKIRELGLNISAQKSEAVVFPPRRYKKWTKEVSVELAGTRINCNNAGIKYLGIIIDPLWSFESHFAAILNKANMITVRLSRIMRNLQGPGDRKRRLYANTVYAILLYGAPIWAEELEGNRRLKVAVRKLQRKLALRVISAYRTVLYEAAEVLARLPPVDLMALKLKRIYERKKRIAESGNVLIDRAVNAIKREKEKVMVGAWKERLMGDNLPGVRVREAILLQFEKWLERKHGSITFHLTQIITGHGSFGEFREKNR</sequence>
<reference evidence="1" key="1">
    <citation type="journal article" date="2018" name="Genome Res.">
        <title>The genomic architecture and molecular evolution of ant odorant receptors.</title>
        <authorList>
            <person name="McKenzie S.K."/>
            <person name="Kronauer D.J.C."/>
        </authorList>
    </citation>
    <scope>NUCLEOTIDE SEQUENCE [LARGE SCALE GENOMIC DNA]</scope>
    <source>
        <strain evidence="1">Clonal line C1</strain>
    </source>
</reference>
<evidence type="ECO:0000313" key="1">
    <source>
        <dbReference type="EMBL" id="RLU26138.1"/>
    </source>
</evidence>
<name>A0A3L8E293_OOCBI</name>
<accession>A0A3L8E293</accession>
<reference evidence="1" key="2">
    <citation type="submission" date="2018-07" db="EMBL/GenBank/DDBJ databases">
        <authorList>
            <person name="Mckenzie S.K."/>
            <person name="Kronauer D.J.C."/>
        </authorList>
    </citation>
    <scope>NUCLEOTIDE SEQUENCE</scope>
    <source>
        <strain evidence="1">Clonal line C1</strain>
    </source>
</reference>
<organism evidence="1">
    <name type="scientific">Ooceraea biroi</name>
    <name type="common">Clonal raider ant</name>
    <name type="synonym">Cerapachys biroi</name>
    <dbReference type="NCBI Taxonomy" id="2015173"/>
    <lineage>
        <taxon>Eukaryota</taxon>
        <taxon>Metazoa</taxon>
        <taxon>Ecdysozoa</taxon>
        <taxon>Arthropoda</taxon>
        <taxon>Hexapoda</taxon>
        <taxon>Insecta</taxon>
        <taxon>Pterygota</taxon>
        <taxon>Neoptera</taxon>
        <taxon>Endopterygota</taxon>
        <taxon>Hymenoptera</taxon>
        <taxon>Apocrita</taxon>
        <taxon>Aculeata</taxon>
        <taxon>Formicoidea</taxon>
        <taxon>Formicidae</taxon>
        <taxon>Dorylinae</taxon>
        <taxon>Ooceraea</taxon>
    </lineage>
</organism>
<dbReference type="Proteomes" id="UP000279307">
    <property type="component" value="Chromosome 2"/>
</dbReference>
<protein>
    <recommendedName>
        <fullName evidence="2">Reverse transcriptase domain-containing protein</fullName>
    </recommendedName>
</protein>
<gene>
    <name evidence="1" type="ORF">DMN91_002304</name>
</gene>
<dbReference type="AlphaFoldDB" id="A0A3L8E293"/>
<dbReference type="EMBL" id="QOIP01000002">
    <property type="protein sequence ID" value="RLU26138.1"/>
    <property type="molecule type" value="Genomic_DNA"/>
</dbReference>
<dbReference type="OrthoDB" id="7698238at2759"/>
<evidence type="ECO:0008006" key="2">
    <source>
        <dbReference type="Google" id="ProtNLM"/>
    </source>
</evidence>
<proteinExistence type="predicted"/>
<comment type="caution">
    <text evidence="1">The sequence shown here is derived from an EMBL/GenBank/DDBJ whole genome shotgun (WGS) entry which is preliminary data.</text>
</comment>